<proteinExistence type="predicted"/>
<keyword evidence="1" id="KW-0812">Transmembrane</keyword>
<reference evidence="2 3" key="1">
    <citation type="submission" date="2019-02" db="EMBL/GenBank/DDBJ databases">
        <title>Spindle-shaped viruses infect a marine ammonia-oxidizing thaumarchaeon.</title>
        <authorList>
            <person name="Kim J.-G."/>
            <person name="Kim S.-J."/>
            <person name="Rhee S.-K."/>
        </authorList>
    </citation>
    <scope>NUCLEOTIDE SEQUENCE [LARGE SCALE GENOMIC DNA]</scope>
    <source>
        <strain evidence="2">NSV4</strain>
    </source>
</reference>
<evidence type="ECO:0000313" key="2">
    <source>
        <dbReference type="EMBL" id="QDI74041.1"/>
    </source>
</evidence>
<keyword evidence="1" id="KW-0472">Membrane</keyword>
<accession>A0A514K338</accession>
<evidence type="ECO:0000256" key="1">
    <source>
        <dbReference type="SAM" id="Phobius"/>
    </source>
</evidence>
<feature type="transmembrane region" description="Helical" evidence="1">
    <location>
        <begin position="12"/>
        <end position="30"/>
    </location>
</feature>
<dbReference type="EMBL" id="MK570056">
    <property type="protein sequence ID" value="QDI74041.1"/>
    <property type="molecule type" value="Genomic_DNA"/>
</dbReference>
<evidence type="ECO:0000313" key="3">
    <source>
        <dbReference type="Proteomes" id="UP000320887"/>
    </source>
</evidence>
<protein>
    <submittedName>
        <fullName evidence="2">Uncharacterized protein</fullName>
    </submittedName>
</protein>
<keyword evidence="1" id="KW-1133">Transmembrane helix</keyword>
<name>A0A514K338_9VIRU</name>
<sequence>MTHNENDTRGIIITMVIVAIVISALVLVGFSNDAHAESCEKSFFVCGLDYPYGDPRNLYANYEEENGVNTMNPSNYPDHNCGVPQVYGQVSCIRHDDQLTEVDPETFVTFEKQNKRIIQTLEFIMKWKGTHLDSLRYYQ</sequence>
<organism evidence="2 3">
    <name type="scientific">Nitrosopumilus spindle-shaped virus</name>
    <dbReference type="NCBI Taxonomy" id="2508184"/>
    <lineage>
        <taxon>Viruses</taxon>
        <taxon>Viruses incertae sedis</taxon>
        <taxon>Thaspiviridae</taxon>
        <taxon>Nitmarvirus</taxon>
        <taxon>Nitmarvirus maris</taxon>
        <taxon>Nitmarvirus NSV1</taxon>
    </lineage>
</organism>
<dbReference type="Proteomes" id="UP000320887">
    <property type="component" value="Segment"/>
</dbReference>